<keyword evidence="1" id="KW-0472">Membrane</keyword>
<evidence type="ECO:0000256" key="1">
    <source>
        <dbReference type="SAM" id="Phobius"/>
    </source>
</evidence>
<keyword evidence="1" id="KW-1133">Transmembrane helix</keyword>
<name>A0A369WAX6_9GAMM</name>
<evidence type="ECO:0000313" key="2">
    <source>
        <dbReference type="EMBL" id="RDE18319.1"/>
    </source>
</evidence>
<evidence type="ECO:0000313" key="3">
    <source>
        <dbReference type="Proteomes" id="UP000253769"/>
    </source>
</evidence>
<accession>A0A369WAX6</accession>
<feature type="transmembrane region" description="Helical" evidence="1">
    <location>
        <begin position="159"/>
        <end position="176"/>
    </location>
</feature>
<feature type="transmembrane region" description="Helical" evidence="1">
    <location>
        <begin position="114"/>
        <end position="139"/>
    </location>
</feature>
<comment type="caution">
    <text evidence="2">The sequence shown here is derived from an EMBL/GenBank/DDBJ whole genome shotgun (WGS) entry which is preliminary data.</text>
</comment>
<proteinExistence type="predicted"/>
<organism evidence="2 3">
    <name type="scientific">Motiliproteus coralliicola</name>
    <dbReference type="NCBI Taxonomy" id="2283196"/>
    <lineage>
        <taxon>Bacteria</taxon>
        <taxon>Pseudomonadati</taxon>
        <taxon>Pseudomonadota</taxon>
        <taxon>Gammaproteobacteria</taxon>
        <taxon>Oceanospirillales</taxon>
        <taxon>Oceanospirillaceae</taxon>
        <taxon>Motiliproteus</taxon>
    </lineage>
</organism>
<dbReference type="EMBL" id="QQOH01000005">
    <property type="protein sequence ID" value="RDE18319.1"/>
    <property type="molecule type" value="Genomic_DNA"/>
</dbReference>
<reference evidence="2 3" key="1">
    <citation type="submission" date="2018-07" db="EMBL/GenBank/DDBJ databases">
        <title>Motiliproteus coralliicola sp. nov., a bacterium isolated from Coral.</title>
        <authorList>
            <person name="Wang G."/>
        </authorList>
    </citation>
    <scope>NUCLEOTIDE SEQUENCE [LARGE SCALE GENOMIC DNA]</scope>
    <source>
        <strain evidence="2 3">C34</strain>
    </source>
</reference>
<feature type="transmembrane region" description="Helical" evidence="1">
    <location>
        <begin position="23"/>
        <end position="44"/>
    </location>
</feature>
<keyword evidence="3" id="KW-1185">Reference proteome</keyword>
<dbReference type="InterPro" id="IPR016174">
    <property type="entry name" value="Di-haem_cyt_TM"/>
</dbReference>
<dbReference type="GO" id="GO:0016020">
    <property type="term" value="C:membrane"/>
    <property type="evidence" value="ECO:0007669"/>
    <property type="project" value="InterPro"/>
</dbReference>
<keyword evidence="1" id="KW-0812">Transmembrane</keyword>
<dbReference type="AlphaFoldDB" id="A0A369WAX6"/>
<dbReference type="Proteomes" id="UP000253769">
    <property type="component" value="Unassembled WGS sequence"/>
</dbReference>
<feature type="transmembrane region" description="Helical" evidence="1">
    <location>
        <begin position="56"/>
        <end position="78"/>
    </location>
</feature>
<sequence length="192" mass="21769">MLNFTVTGGEGDRGFEFFQNLKTLLYGLMFPIALTMVSGFWYLFVPADINWQASQLILVLHLLGGVISLLIVIPFFILHQKEKKQRLRWLVTPWKLGKKSDENEHQFIQRQIGYLLLVLLLLTYGSGLMIALPGLLFAFDMVVLWENPTQLLLGAVHRWAGGLMVPVLLFHMLWLLRHKQPASGAVAAEAAK</sequence>
<dbReference type="GO" id="GO:0022904">
    <property type="term" value="P:respiratory electron transport chain"/>
    <property type="evidence" value="ECO:0007669"/>
    <property type="project" value="InterPro"/>
</dbReference>
<dbReference type="SUPFAM" id="SSF81342">
    <property type="entry name" value="Transmembrane di-heme cytochromes"/>
    <property type="match status" value="1"/>
</dbReference>
<protein>
    <recommendedName>
        <fullName evidence="4">Cytochrome b561 bacterial/Ni-hydrogenase domain-containing protein</fullName>
    </recommendedName>
</protein>
<gene>
    <name evidence="2" type="ORF">DV711_16805</name>
</gene>
<evidence type="ECO:0008006" key="4">
    <source>
        <dbReference type="Google" id="ProtNLM"/>
    </source>
</evidence>